<protein>
    <submittedName>
        <fullName evidence="2">Uncharacterized protein</fullName>
    </submittedName>
</protein>
<organism evidence="2 3">
    <name type="scientific">Actinomadura violacea</name>
    <dbReference type="NCBI Taxonomy" id="2819934"/>
    <lineage>
        <taxon>Bacteria</taxon>
        <taxon>Bacillati</taxon>
        <taxon>Actinomycetota</taxon>
        <taxon>Actinomycetes</taxon>
        <taxon>Streptosporangiales</taxon>
        <taxon>Thermomonosporaceae</taxon>
        <taxon>Actinomadura</taxon>
    </lineage>
</organism>
<accession>A0ABS3S631</accession>
<dbReference type="RefSeq" id="WP_208250971.1">
    <property type="nucleotide sequence ID" value="NZ_JAGEPF010000035.1"/>
</dbReference>
<gene>
    <name evidence="2" type="ORF">J4709_43570</name>
</gene>
<dbReference type="Proteomes" id="UP000680206">
    <property type="component" value="Unassembled WGS sequence"/>
</dbReference>
<name>A0ABS3S631_9ACTN</name>
<evidence type="ECO:0000313" key="3">
    <source>
        <dbReference type="Proteomes" id="UP000680206"/>
    </source>
</evidence>
<comment type="caution">
    <text evidence="2">The sequence shown here is derived from an EMBL/GenBank/DDBJ whole genome shotgun (WGS) entry which is preliminary data.</text>
</comment>
<dbReference type="EMBL" id="JAGEPF010000035">
    <property type="protein sequence ID" value="MBO2464473.1"/>
    <property type="molecule type" value="Genomic_DNA"/>
</dbReference>
<feature type="region of interest" description="Disordered" evidence="1">
    <location>
        <begin position="74"/>
        <end position="109"/>
    </location>
</feature>
<evidence type="ECO:0000313" key="2">
    <source>
        <dbReference type="EMBL" id="MBO2464473.1"/>
    </source>
</evidence>
<sequence length="109" mass="11832">MDTPDAPDVPRPAANELRALTAAARPDWNPDAVMTAMADAHMCGMSWADVVERMGALIADPDAAPRDLTAHIWRSKRRASNGPPDAYRKARAADPILASHTRKEPHELA</sequence>
<reference evidence="2 3" key="1">
    <citation type="submission" date="2021-03" db="EMBL/GenBank/DDBJ databases">
        <title>Actinomadura violae sp. nov., isolated from lichen in Thailand.</title>
        <authorList>
            <person name="Kanchanasin P."/>
            <person name="Saeng-In P."/>
            <person name="Phongsopitanun W."/>
            <person name="Yuki M."/>
            <person name="Kudo T."/>
            <person name="Ohkuma M."/>
            <person name="Tanasupawat S."/>
        </authorList>
    </citation>
    <scope>NUCLEOTIDE SEQUENCE [LARGE SCALE GENOMIC DNA]</scope>
    <source>
        <strain evidence="2 3">LCR2-06</strain>
    </source>
</reference>
<evidence type="ECO:0000256" key="1">
    <source>
        <dbReference type="SAM" id="MobiDB-lite"/>
    </source>
</evidence>
<keyword evidence="3" id="KW-1185">Reference proteome</keyword>
<proteinExistence type="predicted"/>